<reference evidence="2" key="1">
    <citation type="journal article" date="2021" name="PeerJ">
        <title>Extensive microbial diversity within the chicken gut microbiome revealed by metagenomics and culture.</title>
        <authorList>
            <person name="Gilroy R."/>
            <person name="Ravi A."/>
            <person name="Getino M."/>
            <person name="Pursley I."/>
            <person name="Horton D.L."/>
            <person name="Alikhan N.F."/>
            <person name="Baker D."/>
            <person name="Gharbi K."/>
            <person name="Hall N."/>
            <person name="Watson M."/>
            <person name="Adriaenssens E.M."/>
            <person name="Foster-Nyarko E."/>
            <person name="Jarju S."/>
            <person name="Secka A."/>
            <person name="Antonio M."/>
            <person name="Oren A."/>
            <person name="Chaudhuri R.R."/>
            <person name="La Ragione R."/>
            <person name="Hildebrand F."/>
            <person name="Pallen M.J."/>
        </authorList>
    </citation>
    <scope>NUCLEOTIDE SEQUENCE</scope>
    <source>
        <strain evidence="2">ChiBcec8-13705</strain>
    </source>
</reference>
<dbReference type="AlphaFoldDB" id="A0A9D2M6U2"/>
<proteinExistence type="predicted"/>
<keyword evidence="1" id="KW-0812">Transmembrane</keyword>
<protein>
    <submittedName>
        <fullName evidence="2">Uncharacterized protein</fullName>
    </submittedName>
</protein>
<keyword evidence="1" id="KW-1133">Transmembrane helix</keyword>
<sequence length="234" mass="25503">MLLAPVIYLRRVSSIAQTANVVLAFLLAAGCVMVLSIASDLHVANLQTPSLSTENICDALRGQLVLYPELLLPALWPEHDECAPRTAVRLAGGGLAFSVGVHLVLELFFGAGMPTHANPVHAAAQSGTLSLFARLEWLQLVLWSMIVTIKLAIYLYAGIRLLGGRTCKGENNAVGLDRFPFYFVLILLTCMVFRQTNLAAFWQVRNMAMAGFACIVLLKGGIRWLFKNSTLESS</sequence>
<evidence type="ECO:0000313" key="2">
    <source>
        <dbReference type="EMBL" id="HJB41731.1"/>
    </source>
</evidence>
<feature type="transmembrane region" description="Helical" evidence="1">
    <location>
        <begin position="179"/>
        <end position="202"/>
    </location>
</feature>
<evidence type="ECO:0000256" key="1">
    <source>
        <dbReference type="SAM" id="Phobius"/>
    </source>
</evidence>
<gene>
    <name evidence="2" type="ORF">H9945_04460</name>
</gene>
<organism evidence="2 3">
    <name type="scientific">Candidatus Gemmiger avicola</name>
    <dbReference type="NCBI Taxonomy" id="2838605"/>
    <lineage>
        <taxon>Bacteria</taxon>
        <taxon>Bacillati</taxon>
        <taxon>Bacillota</taxon>
        <taxon>Clostridia</taxon>
        <taxon>Eubacteriales</taxon>
        <taxon>Gemmiger</taxon>
    </lineage>
</organism>
<feature type="transmembrane region" description="Helical" evidence="1">
    <location>
        <begin position="208"/>
        <end position="226"/>
    </location>
</feature>
<feature type="transmembrane region" description="Helical" evidence="1">
    <location>
        <begin position="137"/>
        <end position="159"/>
    </location>
</feature>
<dbReference type="EMBL" id="DWYG01000066">
    <property type="protein sequence ID" value="HJB41731.1"/>
    <property type="molecule type" value="Genomic_DNA"/>
</dbReference>
<accession>A0A9D2M6U2</accession>
<evidence type="ECO:0000313" key="3">
    <source>
        <dbReference type="Proteomes" id="UP000886803"/>
    </source>
</evidence>
<reference evidence="2" key="2">
    <citation type="submission" date="2021-04" db="EMBL/GenBank/DDBJ databases">
        <authorList>
            <person name="Gilroy R."/>
        </authorList>
    </citation>
    <scope>NUCLEOTIDE SEQUENCE</scope>
    <source>
        <strain evidence="2">ChiBcec8-13705</strain>
    </source>
</reference>
<name>A0A9D2M6U2_9FIRM</name>
<feature type="transmembrane region" description="Helical" evidence="1">
    <location>
        <begin position="21"/>
        <end position="39"/>
    </location>
</feature>
<keyword evidence="1" id="KW-0472">Membrane</keyword>
<comment type="caution">
    <text evidence="2">The sequence shown here is derived from an EMBL/GenBank/DDBJ whole genome shotgun (WGS) entry which is preliminary data.</text>
</comment>
<dbReference type="Proteomes" id="UP000886803">
    <property type="component" value="Unassembled WGS sequence"/>
</dbReference>